<dbReference type="RefSeq" id="WP_055317198.1">
    <property type="nucleotide sequence ID" value="NZ_CADDTT010000052.1"/>
</dbReference>
<gene>
    <name evidence="3" type="ORF">AN695_0211300</name>
</gene>
<evidence type="ECO:0000259" key="2">
    <source>
        <dbReference type="PROSITE" id="PS51688"/>
    </source>
</evidence>
<dbReference type="InterPro" id="IPR030392">
    <property type="entry name" value="S74_ICA"/>
</dbReference>
<accession>A0A2F0PYG5</accession>
<proteinExistence type="predicted"/>
<sequence>MPAGTLTLTNNSAVVKGTGTAFNTELKAGDFIVSVVGGVTYTLPVKTVDSATQATLIKAYDGPTQAGAAWYAVPRDAMNTITAQLAAETAKALRGLNLDKNNWQQVFSGTGNITVTLPDGSSFTGPAWSSYGGQLEQLRTDVNTVAKTTDGKLGKSDNLSDLKDKETARNNLQLGKKDTVWHAAMELSSALPFIDFHYQNSEADYSVRLICDSADKLTCSHQFRARSYSCRNGVNGGYNSNQFNFFWNANSQLEAWVDATMVGSVAFNASDERIKKEIETASDNLAMAMRLRPVTFRYKNIGVWNDSTAQRGFIAQEVAEVVPEGAYGEVFPEDSDQETPTNPMGINILPLISVLTGAVQEQQELITKLTERIDHQDELIKSLLEK</sequence>
<protein>
    <recommendedName>
        <fullName evidence="2">Peptidase S74 domain-containing protein</fullName>
    </recommendedName>
</protein>
<evidence type="ECO:0000313" key="3">
    <source>
        <dbReference type="EMBL" id="OCO89128.1"/>
    </source>
</evidence>
<organism evidence="3 4">
    <name type="scientific">Serratia marcescens</name>
    <dbReference type="NCBI Taxonomy" id="615"/>
    <lineage>
        <taxon>Bacteria</taxon>
        <taxon>Pseudomonadati</taxon>
        <taxon>Pseudomonadota</taxon>
        <taxon>Gammaproteobacteria</taxon>
        <taxon>Enterobacterales</taxon>
        <taxon>Yersiniaceae</taxon>
        <taxon>Serratia</taxon>
    </lineage>
</organism>
<evidence type="ECO:0000313" key="4">
    <source>
        <dbReference type="Proteomes" id="UP000050489"/>
    </source>
</evidence>
<dbReference type="AlphaFoldDB" id="A0A2F0PYG5"/>
<dbReference type="PROSITE" id="PS51688">
    <property type="entry name" value="ICA"/>
    <property type="match status" value="1"/>
</dbReference>
<name>A0A2F0PYG5_SERMA</name>
<feature type="coiled-coil region" evidence="1">
    <location>
        <begin position="359"/>
        <end position="386"/>
    </location>
</feature>
<comment type="caution">
    <text evidence="3">The sequence shown here is derived from an EMBL/GenBank/DDBJ whole genome shotgun (WGS) entry which is preliminary data.</text>
</comment>
<evidence type="ECO:0000256" key="1">
    <source>
        <dbReference type="SAM" id="Coils"/>
    </source>
</evidence>
<keyword evidence="1" id="KW-0175">Coiled coil</keyword>
<dbReference type="Pfam" id="PF13884">
    <property type="entry name" value="Peptidase_S74"/>
    <property type="match status" value="1"/>
</dbReference>
<feature type="domain" description="Peptidase S74" evidence="2">
    <location>
        <begin position="270"/>
        <end position="373"/>
    </location>
</feature>
<dbReference type="EMBL" id="LJEX02000035">
    <property type="protein sequence ID" value="OCO89128.1"/>
    <property type="molecule type" value="Genomic_DNA"/>
</dbReference>
<reference evidence="4" key="1">
    <citation type="submission" date="2016-04" db="EMBL/GenBank/DDBJ databases">
        <authorList>
            <person name="Osei Sekyere J."/>
            <person name="Sivertsen A."/>
            <person name="Pedersen A.T."/>
            <person name="Sundsfjord A."/>
        </authorList>
    </citation>
    <scope>NUCLEOTIDE SEQUENCE [LARGE SCALE GENOMIC DNA]</scope>
    <source>
        <strain evidence="4">945174350</strain>
    </source>
</reference>
<dbReference type="Proteomes" id="UP000050489">
    <property type="component" value="Unassembled WGS sequence"/>
</dbReference>